<evidence type="ECO:0000313" key="5">
    <source>
        <dbReference type="Proteomes" id="UP000028524"/>
    </source>
</evidence>
<dbReference type="GO" id="GO:0005576">
    <property type="term" value="C:extracellular region"/>
    <property type="evidence" value="ECO:0007669"/>
    <property type="project" value="InterPro"/>
</dbReference>
<dbReference type="OrthoDB" id="6038816at2759"/>
<evidence type="ECO:0000313" key="4">
    <source>
        <dbReference type="EMBL" id="KFA63098.1"/>
    </source>
</evidence>
<organism evidence="4 5">
    <name type="scientific">Stachybotrys chlorohalonatus (strain IBT 40285)</name>
    <dbReference type="NCBI Taxonomy" id="1283841"/>
    <lineage>
        <taxon>Eukaryota</taxon>
        <taxon>Fungi</taxon>
        <taxon>Dikarya</taxon>
        <taxon>Ascomycota</taxon>
        <taxon>Pezizomycotina</taxon>
        <taxon>Sordariomycetes</taxon>
        <taxon>Hypocreomycetidae</taxon>
        <taxon>Hypocreales</taxon>
        <taxon>Stachybotryaceae</taxon>
        <taxon>Stachybotrys</taxon>
    </lineage>
</organism>
<dbReference type="GO" id="GO:0030248">
    <property type="term" value="F:cellulose binding"/>
    <property type="evidence" value="ECO:0007669"/>
    <property type="project" value="InterPro"/>
</dbReference>
<dbReference type="Proteomes" id="UP000028524">
    <property type="component" value="Unassembled WGS sequence"/>
</dbReference>
<dbReference type="SMART" id="SM00236">
    <property type="entry name" value="fCBD"/>
    <property type="match status" value="1"/>
</dbReference>
<protein>
    <recommendedName>
        <fullName evidence="3">CBM1 domain-containing protein</fullName>
    </recommendedName>
</protein>
<reference evidence="4 5" key="1">
    <citation type="journal article" date="2014" name="BMC Genomics">
        <title>Comparative genome sequencing reveals chemotype-specific gene clusters in the toxigenic black mold Stachybotrys.</title>
        <authorList>
            <person name="Semeiks J."/>
            <person name="Borek D."/>
            <person name="Otwinowski Z."/>
            <person name="Grishin N.V."/>
        </authorList>
    </citation>
    <scope>NUCLEOTIDE SEQUENCE [LARGE SCALE GENOMIC DNA]</scope>
    <source>
        <strain evidence="4 5">IBT 40285</strain>
    </source>
</reference>
<sequence length="144" mass="15169">MGQYTLTTCGGNADGVYMMGVSSTRNDTGTSSLVRTRIIYGDGTMLQGFLGQGVGHIAPVNEQLMLEFFSLIGNAPPPLSSSMRTPSGPDLTSWTTSTRSAPPTGPAQKLWGQYGGSCWTGSTSCVSTARCTTQNPWYAQCVPS</sequence>
<evidence type="ECO:0000256" key="1">
    <source>
        <dbReference type="ARBA" id="ARBA00022729"/>
    </source>
</evidence>
<accession>A0A084QGL3</accession>
<feature type="region of interest" description="Disordered" evidence="2">
    <location>
        <begin position="79"/>
        <end position="106"/>
    </location>
</feature>
<dbReference type="SUPFAM" id="SSF57180">
    <property type="entry name" value="Cellulose-binding domain"/>
    <property type="match status" value="1"/>
</dbReference>
<keyword evidence="5" id="KW-1185">Reference proteome</keyword>
<dbReference type="AlphaFoldDB" id="A0A084QGL3"/>
<dbReference type="STRING" id="1283841.A0A084QGL3"/>
<feature type="compositionally biased region" description="Polar residues" evidence="2">
    <location>
        <begin position="80"/>
        <end position="101"/>
    </location>
</feature>
<gene>
    <name evidence="4" type="ORF">S40285_05897</name>
</gene>
<dbReference type="InterPro" id="IPR035971">
    <property type="entry name" value="CBD_sf"/>
</dbReference>
<keyword evidence="1" id="KW-0732">Signal</keyword>
<proteinExistence type="predicted"/>
<dbReference type="EMBL" id="KL660757">
    <property type="protein sequence ID" value="KFA63098.1"/>
    <property type="molecule type" value="Genomic_DNA"/>
</dbReference>
<name>A0A084QGL3_STAC4</name>
<dbReference type="InParanoid" id="A0A084QGL3"/>
<evidence type="ECO:0000256" key="2">
    <source>
        <dbReference type="SAM" id="MobiDB-lite"/>
    </source>
</evidence>
<dbReference type="Pfam" id="PF00734">
    <property type="entry name" value="CBM_1"/>
    <property type="match status" value="1"/>
</dbReference>
<feature type="domain" description="CBM1" evidence="3">
    <location>
        <begin position="106"/>
        <end position="142"/>
    </location>
</feature>
<dbReference type="PROSITE" id="PS51164">
    <property type="entry name" value="CBM1_2"/>
    <property type="match status" value="1"/>
</dbReference>
<dbReference type="GO" id="GO:0005975">
    <property type="term" value="P:carbohydrate metabolic process"/>
    <property type="evidence" value="ECO:0007669"/>
    <property type="project" value="InterPro"/>
</dbReference>
<dbReference type="InterPro" id="IPR000254">
    <property type="entry name" value="CBD"/>
</dbReference>
<evidence type="ECO:0000259" key="3">
    <source>
        <dbReference type="PROSITE" id="PS51164"/>
    </source>
</evidence>
<dbReference type="HOGENOM" id="CLU_1797717_0_0_1"/>